<comment type="caution">
    <text evidence="1">The sequence shown here is derived from an EMBL/GenBank/DDBJ whole genome shotgun (WGS) entry which is preliminary data.</text>
</comment>
<reference evidence="2" key="1">
    <citation type="journal article" date="2015" name="Nat. Genet.">
        <title>The genome and transcriptome of the zoonotic hookworm Ancylostoma ceylanicum identify infection-specific gene families.</title>
        <authorList>
            <person name="Schwarz E.M."/>
            <person name="Hu Y."/>
            <person name="Antoshechkin I."/>
            <person name="Miller M.M."/>
            <person name="Sternberg P.W."/>
            <person name="Aroian R.V."/>
        </authorList>
    </citation>
    <scope>NUCLEOTIDE SEQUENCE</scope>
    <source>
        <strain evidence="2">HY135</strain>
    </source>
</reference>
<sequence length="111" mass="12370">MGILSASASIERRESKTDKDALGSYFRTTVTTEDNTRPTSRYFHVISLKLEERLLEKVNSNHPDLCAPTCLLCNNANVAFMNQGCVFIIIKVTCLPRAAVLCISSKSFLRN</sequence>
<evidence type="ECO:0000313" key="2">
    <source>
        <dbReference type="Proteomes" id="UP000024635"/>
    </source>
</evidence>
<name>A0A016VGW2_9BILA</name>
<protein>
    <submittedName>
        <fullName evidence="1">Uncharacterized protein</fullName>
    </submittedName>
</protein>
<keyword evidence="2" id="KW-1185">Reference proteome</keyword>
<dbReference type="AlphaFoldDB" id="A0A016VGW2"/>
<dbReference type="EMBL" id="JARK01001346">
    <property type="protein sequence ID" value="EYC26267.1"/>
    <property type="molecule type" value="Genomic_DNA"/>
</dbReference>
<proteinExistence type="predicted"/>
<organism evidence="1 2">
    <name type="scientific">Ancylostoma ceylanicum</name>
    <dbReference type="NCBI Taxonomy" id="53326"/>
    <lineage>
        <taxon>Eukaryota</taxon>
        <taxon>Metazoa</taxon>
        <taxon>Ecdysozoa</taxon>
        <taxon>Nematoda</taxon>
        <taxon>Chromadorea</taxon>
        <taxon>Rhabditida</taxon>
        <taxon>Rhabditina</taxon>
        <taxon>Rhabditomorpha</taxon>
        <taxon>Strongyloidea</taxon>
        <taxon>Ancylostomatidae</taxon>
        <taxon>Ancylostomatinae</taxon>
        <taxon>Ancylostoma</taxon>
    </lineage>
</organism>
<evidence type="ECO:0000313" key="1">
    <source>
        <dbReference type="EMBL" id="EYC26267.1"/>
    </source>
</evidence>
<dbReference type="Proteomes" id="UP000024635">
    <property type="component" value="Unassembled WGS sequence"/>
</dbReference>
<gene>
    <name evidence="1" type="primary">Acey_s0010.g1055</name>
    <name evidence="1" type="ORF">Y032_0010g1055</name>
</gene>
<accession>A0A016VGW2</accession>